<dbReference type="Pfam" id="PF00080">
    <property type="entry name" value="Sod_Cu"/>
    <property type="match status" value="1"/>
</dbReference>
<dbReference type="InterPro" id="IPR024134">
    <property type="entry name" value="SOD_Cu/Zn_/chaperone"/>
</dbReference>
<keyword evidence="2" id="KW-0560">Oxidoreductase</keyword>
<evidence type="ECO:0000313" key="4">
    <source>
        <dbReference type="EMBL" id="RDI40966.1"/>
    </source>
</evidence>
<dbReference type="PROSITE" id="PS00087">
    <property type="entry name" value="SOD_CU_ZN_1"/>
    <property type="match status" value="1"/>
</dbReference>
<dbReference type="Gene3D" id="2.60.40.200">
    <property type="entry name" value="Superoxide dismutase, copper/zinc binding domain"/>
    <property type="match status" value="1"/>
</dbReference>
<gene>
    <name evidence="4" type="ORF">C8D86_12210</name>
</gene>
<evidence type="ECO:0000256" key="2">
    <source>
        <dbReference type="RuleBase" id="RU000393"/>
    </source>
</evidence>
<reference evidence="4 5" key="1">
    <citation type="submission" date="2018-07" db="EMBL/GenBank/DDBJ databases">
        <title>Genomic Encyclopedia of Type Strains, Phase IV (KMG-IV): sequencing the most valuable type-strain genomes for metagenomic binning, comparative biology and taxonomic classification.</title>
        <authorList>
            <person name="Goeker M."/>
        </authorList>
    </citation>
    <scope>NUCLEOTIDE SEQUENCE [LARGE SCALE GENOMIC DNA]</scope>
    <source>
        <strain evidence="4 5">DSM 16500</strain>
    </source>
</reference>
<keyword evidence="2" id="KW-0862">Zinc</keyword>
<name>A0A370GCQ6_9COXI</name>
<dbReference type="EC" id="1.15.1.1" evidence="2"/>
<dbReference type="InterPro" id="IPR001424">
    <property type="entry name" value="SOD_Cu_Zn_dom"/>
</dbReference>
<dbReference type="GO" id="GO:0004784">
    <property type="term" value="F:superoxide dismutase activity"/>
    <property type="evidence" value="ECO:0007669"/>
    <property type="project" value="UniProtKB-EC"/>
</dbReference>
<accession>A0A370GCQ6</accession>
<dbReference type="SUPFAM" id="SSF49329">
    <property type="entry name" value="Cu,Zn superoxide dismutase-like"/>
    <property type="match status" value="1"/>
</dbReference>
<dbReference type="InterPro" id="IPR018152">
    <property type="entry name" value="SOD_Cu/Zn_BS"/>
</dbReference>
<dbReference type="PANTHER" id="PTHR10003">
    <property type="entry name" value="SUPEROXIDE DISMUTASE CU-ZN -RELATED"/>
    <property type="match status" value="1"/>
</dbReference>
<keyword evidence="2" id="KW-0186">Copper</keyword>
<dbReference type="Proteomes" id="UP000254720">
    <property type="component" value="Unassembled WGS sequence"/>
</dbReference>
<comment type="caution">
    <text evidence="4">The sequence shown here is derived from an EMBL/GenBank/DDBJ whole genome shotgun (WGS) entry which is preliminary data.</text>
</comment>
<dbReference type="CDD" id="cd00305">
    <property type="entry name" value="Cu-Zn_Superoxide_Dismutase"/>
    <property type="match status" value="1"/>
</dbReference>
<dbReference type="RefSeq" id="WP_114835039.1">
    <property type="nucleotide sequence ID" value="NZ_LR699114.1"/>
</dbReference>
<organism evidence="4 5">
    <name type="scientific">Aquicella lusitana</name>
    <dbReference type="NCBI Taxonomy" id="254246"/>
    <lineage>
        <taxon>Bacteria</taxon>
        <taxon>Pseudomonadati</taxon>
        <taxon>Pseudomonadota</taxon>
        <taxon>Gammaproteobacteria</taxon>
        <taxon>Legionellales</taxon>
        <taxon>Coxiellaceae</taxon>
        <taxon>Aquicella</taxon>
    </lineage>
</organism>
<evidence type="ECO:0000313" key="5">
    <source>
        <dbReference type="Proteomes" id="UP000254720"/>
    </source>
</evidence>
<comment type="cofactor">
    <cofactor evidence="2">
        <name>Zn(2+)</name>
        <dbReference type="ChEBI" id="CHEBI:29105"/>
    </cofactor>
    <text evidence="2">Binds 1 zinc ion per subunit.</text>
</comment>
<dbReference type="PRINTS" id="PR00068">
    <property type="entry name" value="CUZNDISMTASE"/>
</dbReference>
<proteinExistence type="inferred from homology"/>
<comment type="function">
    <text evidence="2">Destroys radicals which are normally produced within the cells and which are toxic to biological systems.</text>
</comment>
<evidence type="ECO:0000259" key="3">
    <source>
        <dbReference type="Pfam" id="PF00080"/>
    </source>
</evidence>
<dbReference type="OrthoDB" id="5431326at2"/>
<keyword evidence="2" id="KW-0479">Metal-binding</keyword>
<protein>
    <recommendedName>
        <fullName evidence="2">Superoxide dismutase [Cu-Zn]</fullName>
        <ecNumber evidence="2">1.15.1.1</ecNumber>
    </recommendedName>
</protein>
<evidence type="ECO:0000256" key="1">
    <source>
        <dbReference type="ARBA" id="ARBA00010457"/>
    </source>
</evidence>
<comment type="cofactor">
    <cofactor evidence="2">
        <name>Cu cation</name>
        <dbReference type="ChEBI" id="CHEBI:23378"/>
    </cofactor>
    <text evidence="2">Binds 1 copper ion per subunit.</text>
</comment>
<comment type="similarity">
    <text evidence="1 2">Belongs to the Cu-Zn superoxide dismutase family.</text>
</comment>
<keyword evidence="5" id="KW-1185">Reference proteome</keyword>
<comment type="catalytic activity">
    <reaction evidence="2">
        <text>2 superoxide + 2 H(+) = H2O2 + O2</text>
        <dbReference type="Rhea" id="RHEA:20696"/>
        <dbReference type="ChEBI" id="CHEBI:15378"/>
        <dbReference type="ChEBI" id="CHEBI:15379"/>
        <dbReference type="ChEBI" id="CHEBI:16240"/>
        <dbReference type="ChEBI" id="CHEBI:18421"/>
        <dbReference type="EC" id="1.15.1.1"/>
    </reaction>
</comment>
<dbReference type="PROSITE" id="PS00332">
    <property type="entry name" value="SOD_CU_ZN_2"/>
    <property type="match status" value="1"/>
</dbReference>
<dbReference type="AlphaFoldDB" id="A0A370GCQ6"/>
<dbReference type="EMBL" id="QQAX01000022">
    <property type="protein sequence ID" value="RDI40966.1"/>
    <property type="molecule type" value="Genomic_DNA"/>
</dbReference>
<feature type="domain" description="Superoxide dismutase copper/zinc binding" evidence="3">
    <location>
        <begin position="46"/>
        <end position="171"/>
    </location>
</feature>
<sequence>MQGKRIANGIVSLLALLGIKLACAASHQVVIPMYLVDENNQSKSIGTVKVELSICGVLLTPDLKGLPPGIHGFHIHENPSCADKGMAAGGHFDPANTKEHNGPYIKHSHLGDLPVLIVNEDGSATLPTLAPRFKMAELKGHALMIHEGGDNYSDHPEKLGGGGARIACGVISSAEKKS</sequence>
<dbReference type="GO" id="GO:0005507">
    <property type="term" value="F:copper ion binding"/>
    <property type="evidence" value="ECO:0007669"/>
    <property type="project" value="InterPro"/>
</dbReference>
<dbReference type="InterPro" id="IPR036423">
    <property type="entry name" value="SOD-like_Cu/Zn_dom_sf"/>
</dbReference>